<dbReference type="InterPro" id="IPR019734">
    <property type="entry name" value="TPR_rpt"/>
</dbReference>
<protein>
    <recommendedName>
        <fullName evidence="6">O-antigen ligase-related domain-containing protein</fullName>
    </recommendedName>
</protein>
<dbReference type="Gene3D" id="1.25.40.10">
    <property type="entry name" value="Tetratricopeptide repeat domain"/>
    <property type="match status" value="3"/>
</dbReference>
<feature type="transmembrane region" description="Helical" evidence="5">
    <location>
        <begin position="115"/>
        <end position="133"/>
    </location>
</feature>
<dbReference type="GO" id="GO:0016020">
    <property type="term" value="C:membrane"/>
    <property type="evidence" value="ECO:0007669"/>
    <property type="project" value="UniProtKB-SubCell"/>
</dbReference>
<evidence type="ECO:0000256" key="1">
    <source>
        <dbReference type="ARBA" id="ARBA00004141"/>
    </source>
</evidence>
<evidence type="ECO:0000256" key="3">
    <source>
        <dbReference type="ARBA" id="ARBA00022989"/>
    </source>
</evidence>
<dbReference type="PANTHER" id="PTHR37422">
    <property type="entry name" value="TEICHURONIC ACID BIOSYNTHESIS PROTEIN TUAE"/>
    <property type="match status" value="1"/>
</dbReference>
<dbReference type="SUPFAM" id="SSF48452">
    <property type="entry name" value="TPR-like"/>
    <property type="match status" value="1"/>
</dbReference>
<proteinExistence type="predicted"/>
<dbReference type="InterPro" id="IPR051533">
    <property type="entry name" value="WaaL-like"/>
</dbReference>
<dbReference type="InterPro" id="IPR007016">
    <property type="entry name" value="O-antigen_ligase-rel_domated"/>
</dbReference>
<comment type="subcellular location">
    <subcellularLocation>
        <location evidence="1">Membrane</location>
        <topology evidence="1">Multi-pass membrane protein</topology>
    </subcellularLocation>
</comment>
<keyword evidence="3 5" id="KW-1133">Transmembrane helix</keyword>
<dbReference type="SMART" id="SM00028">
    <property type="entry name" value="TPR"/>
    <property type="match status" value="4"/>
</dbReference>
<gene>
    <name evidence="7" type="ORF">A2730_03315</name>
</gene>
<accession>A0A1G2HNX2</accession>
<feature type="transmembrane region" description="Helical" evidence="5">
    <location>
        <begin position="422"/>
        <end position="455"/>
    </location>
</feature>
<feature type="transmembrane region" description="Helical" evidence="5">
    <location>
        <begin position="12"/>
        <end position="32"/>
    </location>
</feature>
<dbReference type="STRING" id="1802202.A2730_03315"/>
<evidence type="ECO:0000313" key="7">
    <source>
        <dbReference type="EMBL" id="OGZ64133.1"/>
    </source>
</evidence>
<dbReference type="PANTHER" id="PTHR37422:SF13">
    <property type="entry name" value="LIPOPOLYSACCHARIDE BIOSYNTHESIS PROTEIN PA4999-RELATED"/>
    <property type="match status" value="1"/>
</dbReference>
<feature type="transmembrane region" description="Helical" evidence="5">
    <location>
        <begin position="475"/>
        <end position="494"/>
    </location>
</feature>
<dbReference type="InterPro" id="IPR011990">
    <property type="entry name" value="TPR-like_helical_dom_sf"/>
</dbReference>
<feature type="transmembrane region" description="Helical" evidence="5">
    <location>
        <begin position="232"/>
        <end position="249"/>
    </location>
</feature>
<feature type="transmembrane region" description="Helical" evidence="5">
    <location>
        <begin position="145"/>
        <end position="164"/>
    </location>
</feature>
<evidence type="ECO:0000259" key="6">
    <source>
        <dbReference type="Pfam" id="PF04932"/>
    </source>
</evidence>
<dbReference type="AlphaFoldDB" id="A0A1G2HNX2"/>
<name>A0A1G2HNX2_9BACT</name>
<evidence type="ECO:0000313" key="8">
    <source>
        <dbReference type="Proteomes" id="UP000176855"/>
    </source>
</evidence>
<feature type="transmembrane region" description="Helical" evidence="5">
    <location>
        <begin position="75"/>
        <end position="95"/>
    </location>
</feature>
<feature type="transmembrane region" description="Helical" evidence="5">
    <location>
        <begin position="210"/>
        <end position="226"/>
    </location>
</feature>
<dbReference type="EMBL" id="MHOO01000008">
    <property type="protein sequence ID" value="OGZ64133.1"/>
    <property type="molecule type" value="Genomic_DNA"/>
</dbReference>
<sequence length="880" mass="101520">MKNNNASYLEKMPSWIYWGVCIALFLPITLLLPNFQPSDWTRTILFRGIITVLTCYTLFRFFYKRDISFSLPKKNWYFYLPIIAFFGFFVVLIISTITSEDIRFSIFGSPSRAGGMLNMLFYLIFTAIITIFLKGSTWDRLIKTNFIVGVLAGVFAIVQYLGLFKDIFLGWEAGGPPSFFGNSTALAIYLVFMVFSCFTVFLEQKDKNRRIFYGALALFFLLTALITGSRAAYLGIFIAFAFYFLFYPAKFAKTEDRFITFINPKRLKVFKIVSALFILLFLIALVYVNTTPKLPGFIENNQQLSYFINNRLSFDLVAEDLAGTRLSAWKITWQAIKEKPWLGWGPENFYIGFEKYFDPTLPPSLQKLWWDRPHNIFLEIWANSGIFALLSYVAFWVILLWQLQRVKYRPDNSKNSHTAHGLQAMFIGYLVVLSFNFDYFSTYLISFFFIGYALHLISLDSETLEIAPLPKAMPFIKPASIAFLALVVIFFWFWGVKPLYLNEKIVLADNLADAKKCKKALEVTNGSNWEKSGILISYAALKHSDVIRKCTFAEPEKEVEYSKKSLSLLEFASKVQPKHSRTWLFKGSFANVLAAREKNPERKDALLAEARGYLNEAIKLSPKRQEMLMEMEKNYMVAEDYIMMEKIGKDCVAIDPSLGECYWYLGIAQIFLGEQKEGAKNIALSRENGYLNPVYKQLAVAYMSQKNWQEAVKAYERIDIPTNPASAASHHATLAFLYRQAGDYTSASQEALKVFKAQPENPEIVPFIQALLGLSPNNPAIHSSLAYIYRQVGQEEKALKEILIVKNIYVQLLRNDYNNWDYHWGLANIYYELKEYESAYQEALATIRLKPDLEKQVEEFISTFPGNYWPRYVETIRDKK</sequence>
<dbReference type="Pfam" id="PF04932">
    <property type="entry name" value="Wzy_C"/>
    <property type="match status" value="1"/>
</dbReference>
<reference evidence="7 8" key="1">
    <citation type="journal article" date="2016" name="Nat. Commun.">
        <title>Thousands of microbial genomes shed light on interconnected biogeochemical processes in an aquifer system.</title>
        <authorList>
            <person name="Anantharaman K."/>
            <person name="Brown C.T."/>
            <person name="Hug L.A."/>
            <person name="Sharon I."/>
            <person name="Castelle C.J."/>
            <person name="Probst A.J."/>
            <person name="Thomas B.C."/>
            <person name="Singh A."/>
            <person name="Wilkins M.J."/>
            <person name="Karaoz U."/>
            <person name="Brodie E.L."/>
            <person name="Williams K.H."/>
            <person name="Hubbard S.S."/>
            <person name="Banfield J.F."/>
        </authorList>
    </citation>
    <scope>NUCLEOTIDE SEQUENCE [LARGE SCALE GENOMIC DNA]</scope>
</reference>
<organism evidence="7 8">
    <name type="scientific">Candidatus Staskawiczbacteria bacterium RIFCSPHIGHO2_01_FULL_39_25</name>
    <dbReference type="NCBI Taxonomy" id="1802202"/>
    <lineage>
        <taxon>Bacteria</taxon>
        <taxon>Candidatus Staskawicziibacteriota</taxon>
    </lineage>
</organism>
<evidence type="ECO:0000256" key="4">
    <source>
        <dbReference type="ARBA" id="ARBA00023136"/>
    </source>
</evidence>
<dbReference type="Pfam" id="PF13432">
    <property type="entry name" value="TPR_16"/>
    <property type="match status" value="1"/>
</dbReference>
<comment type="caution">
    <text evidence="7">The sequence shown here is derived from an EMBL/GenBank/DDBJ whole genome shotgun (WGS) entry which is preliminary data.</text>
</comment>
<feature type="transmembrane region" description="Helical" evidence="5">
    <location>
        <begin position="380"/>
        <end position="401"/>
    </location>
</feature>
<feature type="transmembrane region" description="Helical" evidence="5">
    <location>
        <begin position="44"/>
        <end position="63"/>
    </location>
</feature>
<feature type="transmembrane region" description="Helical" evidence="5">
    <location>
        <begin position="269"/>
        <end position="288"/>
    </location>
</feature>
<keyword evidence="4 5" id="KW-0472">Membrane</keyword>
<evidence type="ECO:0000256" key="2">
    <source>
        <dbReference type="ARBA" id="ARBA00022692"/>
    </source>
</evidence>
<evidence type="ECO:0000256" key="5">
    <source>
        <dbReference type="SAM" id="Phobius"/>
    </source>
</evidence>
<feature type="domain" description="O-antigen ligase-related" evidence="6">
    <location>
        <begin position="216"/>
        <end position="393"/>
    </location>
</feature>
<keyword evidence="2 5" id="KW-0812">Transmembrane</keyword>
<feature type="transmembrane region" description="Helical" evidence="5">
    <location>
        <begin position="184"/>
        <end position="203"/>
    </location>
</feature>
<dbReference type="Proteomes" id="UP000176855">
    <property type="component" value="Unassembled WGS sequence"/>
</dbReference>